<feature type="transmembrane region" description="Helical" evidence="6">
    <location>
        <begin position="18"/>
        <end position="37"/>
    </location>
</feature>
<dbReference type="EMBL" id="CP022356">
    <property type="protein sequence ID" value="ASK79052.1"/>
    <property type="molecule type" value="Genomic_DNA"/>
</dbReference>
<evidence type="ECO:0000256" key="5">
    <source>
        <dbReference type="ARBA" id="ARBA00023136"/>
    </source>
</evidence>
<dbReference type="RefSeq" id="WP_089073960.1">
    <property type="nucleotide sequence ID" value="NZ_CBCSAM010000002.1"/>
</dbReference>
<dbReference type="InterPro" id="IPR007267">
    <property type="entry name" value="GtrA_DPMS_TM"/>
</dbReference>
<proteinExistence type="inferred from homology"/>
<keyword evidence="5 6" id="KW-0472">Membrane</keyword>
<organism evidence="8 9">
    <name type="scientific">Paraphotobacterium marinum</name>
    <dbReference type="NCBI Taxonomy" id="1755811"/>
    <lineage>
        <taxon>Bacteria</taxon>
        <taxon>Pseudomonadati</taxon>
        <taxon>Pseudomonadota</taxon>
        <taxon>Gammaproteobacteria</taxon>
        <taxon>Vibrionales</taxon>
        <taxon>Vibrionaceae</taxon>
        <taxon>Paraphotobacterium</taxon>
    </lineage>
</organism>
<reference evidence="8 9" key="1">
    <citation type="journal article" date="2016" name="Int. J. Syst. Evol. Microbiol.">
        <title>Paraphotobacterium marinum gen. nov., sp. nov., a member of the family Vibrionaceae, isolated from surface seawater.</title>
        <authorList>
            <person name="Huang Z."/>
            <person name="Dong C."/>
            <person name="Shao Z."/>
        </authorList>
    </citation>
    <scope>NUCLEOTIDE SEQUENCE [LARGE SCALE GENOMIC DNA]</scope>
    <source>
        <strain evidence="8 9">NSCS20N07D</strain>
    </source>
</reference>
<dbReference type="KEGG" id="pmai:CF386_08260"/>
<evidence type="ECO:0000256" key="1">
    <source>
        <dbReference type="ARBA" id="ARBA00004141"/>
    </source>
</evidence>
<keyword evidence="9" id="KW-1185">Reference proteome</keyword>
<keyword evidence="4 6" id="KW-1133">Transmembrane helix</keyword>
<evidence type="ECO:0000259" key="7">
    <source>
        <dbReference type="Pfam" id="PF04138"/>
    </source>
</evidence>
<evidence type="ECO:0000256" key="4">
    <source>
        <dbReference type="ARBA" id="ARBA00022989"/>
    </source>
</evidence>
<keyword evidence="3 6" id="KW-0812">Transmembrane</keyword>
<feature type="domain" description="GtrA/DPMS transmembrane" evidence="7">
    <location>
        <begin position="17"/>
        <end position="129"/>
    </location>
</feature>
<protein>
    <recommendedName>
        <fullName evidence="7">GtrA/DPMS transmembrane domain-containing protein</fullName>
    </recommendedName>
</protein>
<dbReference type="PANTHER" id="PTHR38459:SF1">
    <property type="entry name" value="PROPHAGE BACTOPRENOL-LINKED GLUCOSE TRANSLOCASE HOMOLOG"/>
    <property type="match status" value="1"/>
</dbReference>
<accession>A0A220VFT9</accession>
<evidence type="ECO:0000256" key="3">
    <source>
        <dbReference type="ARBA" id="ARBA00022692"/>
    </source>
</evidence>
<dbReference type="PANTHER" id="PTHR38459">
    <property type="entry name" value="PROPHAGE BACTOPRENOL-LINKED GLUCOSE TRANSLOCASE HOMOLOG"/>
    <property type="match status" value="1"/>
</dbReference>
<evidence type="ECO:0000313" key="9">
    <source>
        <dbReference type="Proteomes" id="UP000242175"/>
    </source>
</evidence>
<dbReference type="Pfam" id="PF04138">
    <property type="entry name" value="GtrA_DPMS_TM"/>
    <property type="match status" value="1"/>
</dbReference>
<comment type="subcellular location">
    <subcellularLocation>
        <location evidence="1">Membrane</location>
        <topology evidence="1">Multi-pass membrane protein</topology>
    </subcellularLocation>
</comment>
<dbReference type="GO" id="GO:0000271">
    <property type="term" value="P:polysaccharide biosynthetic process"/>
    <property type="evidence" value="ECO:0007669"/>
    <property type="project" value="InterPro"/>
</dbReference>
<dbReference type="OrthoDB" id="5699455at2"/>
<dbReference type="Proteomes" id="UP000242175">
    <property type="component" value="Chromosome small"/>
</dbReference>
<feature type="transmembrane region" description="Helical" evidence="6">
    <location>
        <begin position="43"/>
        <end position="67"/>
    </location>
</feature>
<dbReference type="InterPro" id="IPR051401">
    <property type="entry name" value="GtrA_CellWall_Glycosyl"/>
</dbReference>
<gene>
    <name evidence="8" type="ORF">CF386_08260</name>
</gene>
<dbReference type="GO" id="GO:0005886">
    <property type="term" value="C:plasma membrane"/>
    <property type="evidence" value="ECO:0007669"/>
    <property type="project" value="TreeGrafter"/>
</dbReference>
<feature type="transmembrane region" description="Helical" evidence="6">
    <location>
        <begin position="106"/>
        <end position="124"/>
    </location>
</feature>
<evidence type="ECO:0000256" key="6">
    <source>
        <dbReference type="SAM" id="Phobius"/>
    </source>
</evidence>
<comment type="similarity">
    <text evidence="2">Belongs to the GtrA family.</text>
</comment>
<name>A0A220VFT9_9GAMM</name>
<evidence type="ECO:0000313" key="8">
    <source>
        <dbReference type="EMBL" id="ASK79052.1"/>
    </source>
</evidence>
<sequence>MSILIKNIILRHKVTIKYLFSGGSNTVICFLLFWLLIHFKVNYLVSNAIAFIYGVVQGYLFNCFFVFHNKPKFISLLKYSSIYSITLFISLALMYTWVSIFSINELIANILTTIVVTVINFKLIKLIVFK</sequence>
<feature type="transmembrane region" description="Helical" evidence="6">
    <location>
        <begin position="79"/>
        <end position="100"/>
    </location>
</feature>
<evidence type="ECO:0000256" key="2">
    <source>
        <dbReference type="ARBA" id="ARBA00009399"/>
    </source>
</evidence>
<dbReference type="AlphaFoldDB" id="A0A220VFT9"/>